<dbReference type="SMART" id="SM00217">
    <property type="entry name" value="WAP"/>
    <property type="match status" value="1"/>
</dbReference>
<comment type="similarity">
    <text evidence="4">Belongs to the venom waprin family.</text>
</comment>
<dbReference type="PRINTS" id="PR00003">
    <property type="entry name" value="4DISULPHCORE"/>
</dbReference>
<dbReference type="GO" id="GO:0030414">
    <property type="term" value="F:peptidase inhibitor activity"/>
    <property type="evidence" value="ECO:0007669"/>
    <property type="project" value="InterPro"/>
</dbReference>
<dbReference type="EMBL" id="AZIM01007698">
    <property type="protein sequence ID" value="ETE57815.1"/>
    <property type="molecule type" value="Genomic_DNA"/>
</dbReference>
<protein>
    <submittedName>
        <fullName evidence="6">WAP four-disulfide core domain protein 12</fullName>
    </submittedName>
</protein>
<sequence>YPIQQKPGVCPINDCNCVQPEDDKCQTDSDCEEKKKCCYYCCSMNCKVPLNRSQGFVQSIAADVLVLSLMSAGQIMIVKKRRNVVTLVVQCAVWTQNKKLQDS</sequence>
<dbReference type="GO" id="GO:0005576">
    <property type="term" value="C:extracellular region"/>
    <property type="evidence" value="ECO:0007669"/>
    <property type="project" value="InterPro"/>
</dbReference>
<feature type="non-terminal residue" evidence="6">
    <location>
        <position position="103"/>
    </location>
</feature>
<gene>
    <name evidence="6" type="primary">WFDC12</name>
    <name evidence="6" type="ORF">L345_16466</name>
</gene>
<dbReference type="CDD" id="cd00199">
    <property type="entry name" value="WAP"/>
    <property type="match status" value="1"/>
</dbReference>
<keyword evidence="7" id="KW-1185">Reference proteome</keyword>
<dbReference type="InterPro" id="IPR036645">
    <property type="entry name" value="Elafin-like_sf"/>
</dbReference>
<dbReference type="AlphaFoldDB" id="V8N6S5"/>
<dbReference type="GO" id="GO:0042742">
    <property type="term" value="P:defense response to bacterium"/>
    <property type="evidence" value="ECO:0007669"/>
    <property type="project" value="UniProtKB-KW"/>
</dbReference>
<evidence type="ECO:0000313" key="7">
    <source>
        <dbReference type="Proteomes" id="UP000018936"/>
    </source>
</evidence>
<reference evidence="6 7" key="1">
    <citation type="journal article" date="2013" name="Proc. Natl. Acad. Sci. U.S.A.">
        <title>The king cobra genome reveals dynamic gene evolution and adaptation in the snake venom system.</title>
        <authorList>
            <person name="Vonk F.J."/>
            <person name="Casewell N.R."/>
            <person name="Henkel C.V."/>
            <person name="Heimberg A.M."/>
            <person name="Jansen H.J."/>
            <person name="McCleary R.J."/>
            <person name="Kerkkamp H.M."/>
            <person name="Vos R.A."/>
            <person name="Guerreiro I."/>
            <person name="Calvete J.J."/>
            <person name="Wuster W."/>
            <person name="Woods A.E."/>
            <person name="Logan J.M."/>
            <person name="Harrison R.A."/>
            <person name="Castoe T.A."/>
            <person name="de Koning A.P."/>
            <person name="Pollock D.D."/>
            <person name="Yandell M."/>
            <person name="Calderon D."/>
            <person name="Renjifo C."/>
            <person name="Currier R.B."/>
            <person name="Salgado D."/>
            <person name="Pla D."/>
            <person name="Sanz L."/>
            <person name="Hyder A.S."/>
            <person name="Ribeiro J.M."/>
            <person name="Arntzen J.W."/>
            <person name="van den Thillart G.E."/>
            <person name="Boetzer M."/>
            <person name="Pirovano W."/>
            <person name="Dirks R.P."/>
            <person name="Spaink H.P."/>
            <person name="Duboule D."/>
            <person name="McGlinn E."/>
            <person name="Kini R.M."/>
            <person name="Richardson M.K."/>
        </authorList>
    </citation>
    <scope>NUCLEOTIDE SEQUENCE</scope>
    <source>
        <tissue evidence="6">Blood</tissue>
    </source>
</reference>
<evidence type="ECO:0000256" key="2">
    <source>
        <dbReference type="ARBA" id="ARBA00023022"/>
    </source>
</evidence>
<proteinExistence type="inferred from homology"/>
<dbReference type="Pfam" id="PF00095">
    <property type="entry name" value="WAP"/>
    <property type="match status" value="1"/>
</dbReference>
<accession>V8N6S5</accession>
<keyword evidence="2" id="KW-0044">Antibiotic</keyword>
<dbReference type="SUPFAM" id="SSF57256">
    <property type="entry name" value="Elafin-like"/>
    <property type="match status" value="1"/>
</dbReference>
<organism evidence="6 7">
    <name type="scientific">Ophiophagus hannah</name>
    <name type="common">King cobra</name>
    <name type="synonym">Naja hannah</name>
    <dbReference type="NCBI Taxonomy" id="8665"/>
    <lineage>
        <taxon>Eukaryota</taxon>
        <taxon>Metazoa</taxon>
        <taxon>Chordata</taxon>
        <taxon>Craniata</taxon>
        <taxon>Vertebrata</taxon>
        <taxon>Euteleostomi</taxon>
        <taxon>Lepidosauria</taxon>
        <taxon>Squamata</taxon>
        <taxon>Bifurcata</taxon>
        <taxon>Unidentata</taxon>
        <taxon>Episquamata</taxon>
        <taxon>Toxicofera</taxon>
        <taxon>Serpentes</taxon>
        <taxon>Colubroidea</taxon>
        <taxon>Elapidae</taxon>
        <taxon>Elapinae</taxon>
        <taxon>Ophiophagus</taxon>
    </lineage>
</organism>
<dbReference type="Gene3D" id="4.10.75.10">
    <property type="entry name" value="Elafin-like"/>
    <property type="match status" value="1"/>
</dbReference>
<keyword evidence="1" id="KW-0929">Antimicrobial</keyword>
<feature type="domain" description="WAP" evidence="5">
    <location>
        <begin position="3"/>
        <end position="50"/>
    </location>
</feature>
<dbReference type="Proteomes" id="UP000018936">
    <property type="component" value="Unassembled WGS sequence"/>
</dbReference>
<feature type="non-terminal residue" evidence="6">
    <location>
        <position position="1"/>
    </location>
</feature>
<name>V8N6S5_OPHHA</name>
<evidence type="ECO:0000259" key="5">
    <source>
        <dbReference type="PROSITE" id="PS51390"/>
    </source>
</evidence>
<keyword evidence="3" id="KW-1015">Disulfide bond</keyword>
<dbReference type="InterPro" id="IPR008197">
    <property type="entry name" value="WAP_dom"/>
</dbReference>
<evidence type="ECO:0000256" key="3">
    <source>
        <dbReference type="ARBA" id="ARBA00023157"/>
    </source>
</evidence>
<evidence type="ECO:0000256" key="4">
    <source>
        <dbReference type="ARBA" id="ARBA00035122"/>
    </source>
</evidence>
<comment type="caution">
    <text evidence="6">The sequence shown here is derived from an EMBL/GenBank/DDBJ whole genome shotgun (WGS) entry which is preliminary data.</text>
</comment>
<dbReference type="PROSITE" id="PS51390">
    <property type="entry name" value="WAP"/>
    <property type="match status" value="1"/>
</dbReference>
<evidence type="ECO:0000313" key="6">
    <source>
        <dbReference type="EMBL" id="ETE57815.1"/>
    </source>
</evidence>
<evidence type="ECO:0000256" key="1">
    <source>
        <dbReference type="ARBA" id="ARBA00022529"/>
    </source>
</evidence>
<dbReference type="OrthoDB" id="10567632at2759"/>